<dbReference type="InterPro" id="IPR015943">
    <property type="entry name" value="WD40/YVTN_repeat-like_dom_sf"/>
</dbReference>
<dbReference type="Proteomes" id="UP000034349">
    <property type="component" value="Unassembled WGS sequence"/>
</dbReference>
<dbReference type="InterPro" id="IPR001680">
    <property type="entry name" value="WD40_rpt"/>
</dbReference>
<keyword evidence="1" id="KW-0853">WD repeat</keyword>
<sequence length="546" mass="59959">MKIINSIIISLAVVFSLFVFNPVFAEDKNIQNSGFAGMILKLPKTQNDPELFNNYVYPNWGPVCQRYTYTVTYKDKEGRKPEYMRIMFNGKAIEMKKQNLNDNDYKNGVQYIYKFVPNKLGSNFYYFEASNGLGKTRAAIIDSPDNGPVLFESAFDKNEIAVIDSKTGQKVLSYPTKEEWVGGVALSDDGKYLAVKTSFKIYLFDMDNPQKPKWVYEYTKGGSMVGGDVKGGVDISGDGSKIIASIDQSILLFDKSSNKPLWRNNQVGNTYNVAISRDGKYMAAATAGEESNPKTNLIILWGDKSEKPLWSYHSSGNFHDVSLSSDGSYITGSTGCPDRRFYLFSKYSNKPLIKSDPLTRDSPVHRAKISADGAFIAVGSESDAGAVFLFKASSKEPVWKFPTQNGSSVRALNFTPDGKFIGAATFGGQVYIFENGKSFPVAAWIVNNTALGGVDISDDGSFIAAGGTDKKLHIFKKGTQTGKDVSFDEYVEEVDFSGNGKYIAAGTGGSVYFFESINNNNKVSPCPVIIEPKSQSSMGENDTGQQ</sequence>
<evidence type="ECO:0000256" key="2">
    <source>
        <dbReference type="ARBA" id="ARBA00022737"/>
    </source>
</evidence>
<dbReference type="PANTHER" id="PTHR22847:SF637">
    <property type="entry name" value="WD REPEAT DOMAIN 5B"/>
    <property type="match status" value="1"/>
</dbReference>
<dbReference type="SUPFAM" id="SSF50998">
    <property type="entry name" value="Quinoprotein alcohol dehydrogenase-like"/>
    <property type="match status" value="1"/>
</dbReference>
<organism evidence="3 4">
    <name type="scientific">Candidatus Roizmanbacteria bacterium GW2011_GWA2_32_13</name>
    <dbReference type="NCBI Taxonomy" id="1618475"/>
    <lineage>
        <taxon>Bacteria</taxon>
        <taxon>Candidatus Roizmaniibacteriota</taxon>
    </lineage>
</organism>
<keyword evidence="2" id="KW-0677">Repeat</keyword>
<evidence type="ECO:0000256" key="1">
    <source>
        <dbReference type="ARBA" id="ARBA00022574"/>
    </source>
</evidence>
<comment type="caution">
    <text evidence="3">The sequence shown here is derived from an EMBL/GenBank/DDBJ whole genome shotgun (WGS) entry which is preliminary data.</text>
</comment>
<dbReference type="SMART" id="SM00320">
    <property type="entry name" value="WD40"/>
    <property type="match status" value="5"/>
</dbReference>
<evidence type="ECO:0000313" key="4">
    <source>
        <dbReference type="Proteomes" id="UP000034349"/>
    </source>
</evidence>
<dbReference type="InterPro" id="IPR011047">
    <property type="entry name" value="Quinoprotein_ADH-like_sf"/>
</dbReference>
<gene>
    <name evidence="3" type="ORF">UR23_C0039G0008</name>
</gene>
<dbReference type="PANTHER" id="PTHR22847">
    <property type="entry name" value="WD40 REPEAT PROTEIN"/>
    <property type="match status" value="1"/>
</dbReference>
<protein>
    <submittedName>
        <fullName evidence="3">Uncharacterized protein</fullName>
    </submittedName>
</protein>
<dbReference type="AlphaFoldDB" id="A0A0G0BTG5"/>
<proteinExistence type="predicted"/>
<dbReference type="Gene3D" id="2.130.10.10">
    <property type="entry name" value="YVTN repeat-like/Quinoprotein amine dehydrogenase"/>
    <property type="match status" value="2"/>
</dbReference>
<dbReference type="EMBL" id="LBOK01000039">
    <property type="protein sequence ID" value="KKP34422.1"/>
    <property type="molecule type" value="Genomic_DNA"/>
</dbReference>
<feature type="non-terminal residue" evidence="3">
    <location>
        <position position="546"/>
    </location>
</feature>
<name>A0A0G0BTG5_9BACT</name>
<dbReference type="Pfam" id="PF00400">
    <property type="entry name" value="WD40"/>
    <property type="match status" value="1"/>
</dbReference>
<accession>A0A0G0BTG5</accession>
<reference evidence="3 4" key="1">
    <citation type="journal article" date="2015" name="Nature">
        <title>rRNA introns, odd ribosomes, and small enigmatic genomes across a large radiation of phyla.</title>
        <authorList>
            <person name="Brown C.T."/>
            <person name="Hug L.A."/>
            <person name="Thomas B.C."/>
            <person name="Sharon I."/>
            <person name="Castelle C.J."/>
            <person name="Singh A."/>
            <person name="Wilkins M.J."/>
            <person name="Williams K.H."/>
            <person name="Banfield J.F."/>
        </authorList>
    </citation>
    <scope>NUCLEOTIDE SEQUENCE [LARGE SCALE GENOMIC DNA]</scope>
</reference>
<evidence type="ECO:0000313" key="3">
    <source>
        <dbReference type="EMBL" id="KKP34422.1"/>
    </source>
</evidence>